<feature type="transmembrane region" description="Helical" evidence="1">
    <location>
        <begin position="35"/>
        <end position="57"/>
    </location>
</feature>
<evidence type="ECO:0000313" key="2">
    <source>
        <dbReference type="EMBL" id="MBA9008037.1"/>
    </source>
</evidence>
<keyword evidence="1" id="KW-0472">Membrane</keyword>
<dbReference type="Proteomes" id="UP000539313">
    <property type="component" value="Unassembled WGS sequence"/>
</dbReference>
<dbReference type="AlphaFoldDB" id="A0A7W3N5R4"/>
<protein>
    <submittedName>
        <fullName evidence="2">Uncharacterized protein</fullName>
    </submittedName>
</protein>
<evidence type="ECO:0000313" key="3">
    <source>
        <dbReference type="Proteomes" id="UP000539313"/>
    </source>
</evidence>
<keyword evidence="1" id="KW-0812">Transmembrane</keyword>
<accession>A0A7W3N5R4</accession>
<evidence type="ECO:0000256" key="1">
    <source>
        <dbReference type="SAM" id="Phobius"/>
    </source>
</evidence>
<sequence>MSGSHGGRPSSWLVVAVSLLGFVVGGWALCVGPNWTLFGVGAGLVVLSGVLGLAVGIMSDVVLAENRAGHPIPQAKAADPAPEIAK</sequence>
<name>A0A7W3N5R4_9ACTN</name>
<dbReference type="NCBIfam" id="NF041681">
    <property type="entry name" value="HGxxPAAW"/>
    <property type="match status" value="1"/>
</dbReference>
<keyword evidence="3" id="KW-1185">Reference proteome</keyword>
<reference evidence="2 3" key="1">
    <citation type="submission" date="2020-08" db="EMBL/GenBank/DDBJ databases">
        <title>Sequencing the genomes of 1000 actinobacteria strains.</title>
        <authorList>
            <person name="Klenk H.-P."/>
        </authorList>
    </citation>
    <scope>NUCLEOTIDE SEQUENCE [LARGE SCALE GENOMIC DNA]</scope>
    <source>
        <strain evidence="2 3">DSM 45823</strain>
    </source>
</reference>
<proteinExistence type="predicted"/>
<feature type="transmembrane region" description="Helical" evidence="1">
    <location>
        <begin position="12"/>
        <end position="29"/>
    </location>
</feature>
<gene>
    <name evidence="2" type="ORF">HNR21_006919</name>
</gene>
<organism evidence="2 3">
    <name type="scientific">Thermomonospora cellulosilytica</name>
    <dbReference type="NCBI Taxonomy" id="1411118"/>
    <lineage>
        <taxon>Bacteria</taxon>
        <taxon>Bacillati</taxon>
        <taxon>Actinomycetota</taxon>
        <taxon>Actinomycetes</taxon>
        <taxon>Streptosporangiales</taxon>
        <taxon>Thermomonosporaceae</taxon>
        <taxon>Thermomonospora</taxon>
    </lineage>
</organism>
<keyword evidence="1" id="KW-1133">Transmembrane helix</keyword>
<comment type="caution">
    <text evidence="2">The sequence shown here is derived from an EMBL/GenBank/DDBJ whole genome shotgun (WGS) entry which is preliminary data.</text>
</comment>
<dbReference type="EMBL" id="JACJII010000001">
    <property type="protein sequence ID" value="MBA9008037.1"/>
    <property type="molecule type" value="Genomic_DNA"/>
</dbReference>
<dbReference type="RefSeq" id="WP_119728580.1">
    <property type="nucleotide sequence ID" value="NZ_JACJII010000001.1"/>
</dbReference>